<reference evidence="13 14" key="1">
    <citation type="submission" date="2013-12" db="EMBL/GenBank/DDBJ databases">
        <authorList>
            <person name="Stott M."/>
        </authorList>
    </citation>
    <scope>NUCLEOTIDE SEQUENCE [LARGE SCALE GENOMIC DNA]</scope>
    <source>
        <strain evidence="13 14">K22</strain>
    </source>
</reference>
<sequence>MFYPFLRPLLFRLEPETAHELALGAIARTPPALLRFLSSSGERFPEAIRRFGLEFSNPVGLAAGFDKNGVAAPSLAALGFGFIELGTVTRQAQEGNPRPRIFRLPRDRALINRAGFNNDGAAALASRLARARPSCVVGINIGKSRVVPLEEATEDYLASLEIVHPHADYIAVNVSSPNTPGLRALQQADLLAALLEALQERNRQLSQARPKPLLVKIAPDLGDEDLAMIVSVVQRVGIAGIIATNTTTRRDLLVRTPRETLAAIGEGGLSGAPLKALSNSVIAKIHLLTRGAVPVIGVGGIFNAEDAWDKISAGASLVQVYTGLVYEGIGIVRRINRGLVEIMRREGFRSLDQAVGCRASEWSAFRACDHGQVN</sequence>
<feature type="binding site" evidence="11">
    <location>
        <position position="178"/>
    </location>
    <ligand>
        <name>substrate</name>
    </ligand>
</feature>
<keyword evidence="14" id="KW-1185">Reference proteome</keyword>
<keyword evidence="5 11" id="KW-0285">Flavoprotein</keyword>
<feature type="binding site" evidence="11">
    <location>
        <position position="244"/>
    </location>
    <ligand>
        <name>FMN</name>
        <dbReference type="ChEBI" id="CHEBI:58210"/>
    </ligand>
</feature>
<dbReference type="UniPathway" id="UPA00070">
    <property type="reaction ID" value="UER00946"/>
</dbReference>
<comment type="similarity">
    <text evidence="4 11">Belongs to the dihydroorotate dehydrogenase family. Type 2 subfamily.</text>
</comment>
<dbReference type="PROSITE" id="PS00911">
    <property type="entry name" value="DHODEHASE_1"/>
    <property type="match status" value="1"/>
</dbReference>
<feature type="binding site" evidence="11">
    <location>
        <position position="271"/>
    </location>
    <ligand>
        <name>FMN</name>
        <dbReference type="ChEBI" id="CHEBI:58210"/>
    </ligand>
</feature>
<dbReference type="Pfam" id="PF01180">
    <property type="entry name" value="DHO_dh"/>
    <property type="match status" value="1"/>
</dbReference>
<evidence type="ECO:0000256" key="8">
    <source>
        <dbReference type="ARBA" id="ARBA00023002"/>
    </source>
</evidence>
<feature type="domain" description="Dihydroorotate dehydrogenase catalytic" evidence="12">
    <location>
        <begin position="51"/>
        <end position="343"/>
    </location>
</feature>
<dbReference type="PANTHER" id="PTHR48109:SF4">
    <property type="entry name" value="DIHYDROOROTATE DEHYDROGENASE (QUINONE), MITOCHONDRIAL"/>
    <property type="match status" value="1"/>
</dbReference>
<dbReference type="GO" id="GO:0006207">
    <property type="term" value="P:'de novo' pyrimidine nucleobase biosynthetic process"/>
    <property type="evidence" value="ECO:0007669"/>
    <property type="project" value="UniProtKB-UniRule"/>
</dbReference>
<dbReference type="OrthoDB" id="9802377at2"/>
<proteinExistence type="inferred from homology"/>
<comment type="caution">
    <text evidence="11">Lacks conserved residue(s) required for the propagation of feature annotation.</text>
</comment>
<evidence type="ECO:0000256" key="1">
    <source>
        <dbReference type="ARBA" id="ARBA00003125"/>
    </source>
</evidence>
<dbReference type="InterPro" id="IPR005719">
    <property type="entry name" value="Dihydroorotate_DH_2"/>
</dbReference>
<feature type="binding site" evidence="11">
    <location>
        <position position="87"/>
    </location>
    <ligand>
        <name>FMN</name>
        <dbReference type="ChEBI" id="CHEBI:58210"/>
    </ligand>
</feature>
<dbReference type="HAMAP" id="MF_00225">
    <property type="entry name" value="DHO_dh_type2"/>
    <property type="match status" value="1"/>
</dbReference>
<comment type="catalytic activity">
    <reaction evidence="10 11">
        <text>(S)-dihydroorotate + a quinone = orotate + a quinol</text>
        <dbReference type="Rhea" id="RHEA:30187"/>
        <dbReference type="ChEBI" id="CHEBI:24646"/>
        <dbReference type="ChEBI" id="CHEBI:30839"/>
        <dbReference type="ChEBI" id="CHEBI:30864"/>
        <dbReference type="ChEBI" id="CHEBI:132124"/>
        <dbReference type="EC" id="1.3.5.2"/>
    </reaction>
</comment>
<dbReference type="NCBIfam" id="NF003645">
    <property type="entry name" value="PRK05286.1-2"/>
    <property type="match status" value="1"/>
</dbReference>
<dbReference type="GO" id="GO:0106430">
    <property type="term" value="F:dihydroorotate dehydrogenase (quinone) activity"/>
    <property type="evidence" value="ECO:0007669"/>
    <property type="project" value="UniProtKB-EC"/>
</dbReference>
<dbReference type="PANTHER" id="PTHR48109">
    <property type="entry name" value="DIHYDROOROTATE DEHYDROGENASE (QUINONE), MITOCHONDRIAL-RELATED"/>
    <property type="match status" value="1"/>
</dbReference>
<keyword evidence="6 11" id="KW-0288">FMN</keyword>
<comment type="pathway">
    <text evidence="3 11">Pyrimidine metabolism; UMP biosynthesis via de novo pathway; orotate from (S)-dihydroorotate (quinone route): step 1/1.</text>
</comment>
<comment type="function">
    <text evidence="1 11">Catalyzes the conversion of dihydroorotate to orotate with quinone as electron acceptor.</text>
</comment>
<dbReference type="InterPro" id="IPR001295">
    <property type="entry name" value="Dihydroorotate_DH_CS"/>
</dbReference>
<keyword evidence="7 11" id="KW-0665">Pyrimidine biosynthesis</keyword>
<evidence type="ECO:0000256" key="2">
    <source>
        <dbReference type="ARBA" id="ARBA00004370"/>
    </source>
</evidence>
<feature type="binding site" evidence="11">
    <location>
        <position position="140"/>
    </location>
    <ligand>
        <name>FMN</name>
        <dbReference type="ChEBI" id="CHEBI:58210"/>
    </ligand>
</feature>
<evidence type="ECO:0000256" key="11">
    <source>
        <dbReference type="HAMAP-Rule" id="MF_00225"/>
    </source>
</evidence>
<dbReference type="SUPFAM" id="SSF51395">
    <property type="entry name" value="FMN-linked oxidoreductases"/>
    <property type="match status" value="1"/>
</dbReference>
<feature type="binding site" evidence="11">
    <location>
        <position position="67"/>
    </location>
    <ligand>
        <name>substrate</name>
    </ligand>
</feature>
<feature type="binding site" evidence="11">
    <location>
        <position position="216"/>
    </location>
    <ligand>
        <name>FMN</name>
        <dbReference type="ChEBI" id="CHEBI:58210"/>
    </ligand>
</feature>
<dbReference type="InterPro" id="IPR050074">
    <property type="entry name" value="DHO_dehydrogenase"/>
</dbReference>
<evidence type="ECO:0000313" key="13">
    <source>
        <dbReference type="EMBL" id="CDM66844.1"/>
    </source>
</evidence>
<dbReference type="GO" id="GO:0005886">
    <property type="term" value="C:plasma membrane"/>
    <property type="evidence" value="ECO:0007669"/>
    <property type="project" value="UniProtKB-SubCell"/>
</dbReference>
<reference evidence="13 14" key="2">
    <citation type="submission" date="2015-01" db="EMBL/GenBank/DDBJ databases">
        <title>Complete genome sequence of Pyrinomonas methylaliphatogenes type strain K22T.</title>
        <authorList>
            <person name="Lee K.C.Y."/>
            <person name="Power J.F."/>
            <person name="Dunfield P.F."/>
            <person name="Morgan X.C."/>
            <person name="Huttenhower C."/>
            <person name="Stott M.B."/>
        </authorList>
    </citation>
    <scope>NUCLEOTIDE SEQUENCE [LARGE SCALE GENOMIC DNA]</scope>
    <source>
        <strain evidence="13 14">K22</strain>
    </source>
</reference>
<comment type="subunit">
    <text evidence="11">Monomer.</text>
</comment>
<protein>
    <recommendedName>
        <fullName evidence="11">Dihydroorotate dehydrogenase (quinone)</fullName>
        <ecNumber evidence="11">1.3.5.2</ecNumber>
    </recommendedName>
    <alternativeName>
        <fullName evidence="11">DHOdehase</fullName>
        <shortName evidence="11">DHOD</shortName>
        <shortName evidence="11">DHODase</shortName>
    </alternativeName>
    <alternativeName>
        <fullName evidence="11">Dihydroorotate oxidase</fullName>
    </alternativeName>
</protein>
<dbReference type="Proteomes" id="UP000031518">
    <property type="component" value="Unassembled WGS sequence"/>
</dbReference>
<feature type="binding site" evidence="11">
    <location>
        <begin position="245"/>
        <end position="246"/>
    </location>
    <ligand>
        <name>substrate</name>
    </ligand>
</feature>
<feature type="binding site" evidence="11">
    <location>
        <position position="300"/>
    </location>
    <ligand>
        <name>FMN</name>
        <dbReference type="ChEBI" id="CHEBI:58210"/>
    </ligand>
</feature>
<feature type="binding site" evidence="11">
    <location>
        <begin position="321"/>
        <end position="322"/>
    </location>
    <ligand>
        <name>FMN</name>
        <dbReference type="ChEBI" id="CHEBI:58210"/>
    </ligand>
</feature>
<dbReference type="RefSeq" id="WP_041979153.1">
    <property type="nucleotide sequence ID" value="NZ_CBXV010000008.1"/>
</dbReference>
<organism evidence="13 14">
    <name type="scientific">Pyrinomonas methylaliphatogenes</name>
    <dbReference type="NCBI Taxonomy" id="454194"/>
    <lineage>
        <taxon>Bacteria</taxon>
        <taxon>Pseudomonadati</taxon>
        <taxon>Acidobacteriota</taxon>
        <taxon>Blastocatellia</taxon>
        <taxon>Blastocatellales</taxon>
        <taxon>Pyrinomonadaceae</taxon>
        <taxon>Pyrinomonas</taxon>
    </lineage>
</organism>
<accession>A0A0B6X2R5</accession>
<dbReference type="GO" id="GO:0005737">
    <property type="term" value="C:cytoplasm"/>
    <property type="evidence" value="ECO:0007669"/>
    <property type="project" value="InterPro"/>
</dbReference>
<evidence type="ECO:0000256" key="5">
    <source>
        <dbReference type="ARBA" id="ARBA00022630"/>
    </source>
</evidence>
<name>A0A0B6X2R5_9BACT</name>
<dbReference type="NCBIfam" id="NF003652">
    <property type="entry name" value="PRK05286.2-5"/>
    <property type="match status" value="1"/>
</dbReference>
<keyword evidence="8 11" id="KW-0560">Oxidoreductase</keyword>
<feature type="binding site" evidence="11">
    <location>
        <position position="173"/>
    </location>
    <ligand>
        <name>FMN</name>
        <dbReference type="ChEBI" id="CHEBI:58210"/>
    </ligand>
</feature>
<evidence type="ECO:0000256" key="10">
    <source>
        <dbReference type="ARBA" id="ARBA00048639"/>
    </source>
</evidence>
<dbReference type="PROSITE" id="PS00912">
    <property type="entry name" value="DHODEHASE_2"/>
    <property type="match status" value="1"/>
</dbReference>
<dbReference type="Gene3D" id="3.20.20.70">
    <property type="entry name" value="Aldolase class I"/>
    <property type="match status" value="1"/>
</dbReference>
<feature type="binding site" evidence="11">
    <location>
        <position position="173"/>
    </location>
    <ligand>
        <name>substrate</name>
    </ligand>
</feature>
<keyword evidence="9 11" id="KW-0472">Membrane</keyword>
<dbReference type="CDD" id="cd04738">
    <property type="entry name" value="DHOD_2_like"/>
    <property type="match status" value="1"/>
</dbReference>
<dbReference type="AlphaFoldDB" id="A0A0B6X2R5"/>
<dbReference type="NCBIfam" id="TIGR01036">
    <property type="entry name" value="pyrD_sub2"/>
    <property type="match status" value="1"/>
</dbReference>
<comment type="cofactor">
    <cofactor evidence="11">
        <name>FMN</name>
        <dbReference type="ChEBI" id="CHEBI:58210"/>
    </cofactor>
    <text evidence="11">Binds 1 FMN per subunit.</text>
</comment>
<evidence type="ECO:0000256" key="7">
    <source>
        <dbReference type="ARBA" id="ARBA00022975"/>
    </source>
</evidence>
<gene>
    <name evidence="11" type="primary">pyrD</name>
    <name evidence="13" type="ORF">PYK22_02883</name>
</gene>
<feature type="active site" description="Nucleophile" evidence="11">
    <location>
        <position position="176"/>
    </location>
</feature>
<comment type="subcellular location">
    <subcellularLocation>
        <location evidence="11">Cell membrane</location>
        <topology evidence="11">Peripheral membrane protein</topology>
    </subcellularLocation>
    <subcellularLocation>
        <location evidence="2">Membrane</location>
    </subcellularLocation>
</comment>
<evidence type="ECO:0000256" key="9">
    <source>
        <dbReference type="ARBA" id="ARBA00023136"/>
    </source>
</evidence>
<evidence type="ECO:0000256" key="4">
    <source>
        <dbReference type="ARBA" id="ARBA00005359"/>
    </source>
</evidence>
<dbReference type="EMBL" id="CBXV010000008">
    <property type="protein sequence ID" value="CDM66844.1"/>
    <property type="molecule type" value="Genomic_DNA"/>
</dbReference>
<evidence type="ECO:0000259" key="12">
    <source>
        <dbReference type="Pfam" id="PF01180"/>
    </source>
</evidence>
<dbReference type="EC" id="1.3.5.2" evidence="11"/>
<dbReference type="GO" id="GO:0044205">
    <property type="term" value="P:'de novo' UMP biosynthetic process"/>
    <property type="evidence" value="ECO:0007669"/>
    <property type="project" value="UniProtKB-UniRule"/>
</dbReference>
<keyword evidence="11" id="KW-1003">Cell membrane</keyword>
<evidence type="ECO:0000256" key="6">
    <source>
        <dbReference type="ARBA" id="ARBA00022643"/>
    </source>
</evidence>
<feature type="binding site" evidence="11">
    <location>
        <begin position="63"/>
        <end position="67"/>
    </location>
    <ligand>
        <name>FMN</name>
        <dbReference type="ChEBI" id="CHEBI:58210"/>
    </ligand>
</feature>
<evidence type="ECO:0000256" key="3">
    <source>
        <dbReference type="ARBA" id="ARBA00005161"/>
    </source>
</evidence>
<dbReference type="STRING" id="454194.PYK22_02883"/>
<dbReference type="InterPro" id="IPR013785">
    <property type="entry name" value="Aldolase_TIM"/>
</dbReference>
<dbReference type="InterPro" id="IPR005720">
    <property type="entry name" value="Dihydroorotate_DH_cat"/>
</dbReference>
<evidence type="ECO:0000313" key="14">
    <source>
        <dbReference type="Proteomes" id="UP000031518"/>
    </source>
</evidence>